<dbReference type="Gene3D" id="2.60.40.4380">
    <property type="entry name" value="Translational regulator CsrA"/>
    <property type="match status" value="1"/>
</dbReference>
<evidence type="ECO:0000256" key="1">
    <source>
        <dbReference type="ARBA" id="ARBA00022490"/>
    </source>
</evidence>
<keyword evidence="5" id="KW-1005">Bacterial flagellum biogenesis</keyword>
<dbReference type="Proteomes" id="UP000231632">
    <property type="component" value="Unassembled WGS sequence"/>
</dbReference>
<evidence type="ECO:0000256" key="4">
    <source>
        <dbReference type="ARBA" id="ARBA00022884"/>
    </source>
</evidence>
<dbReference type="GO" id="GO:1902208">
    <property type="term" value="P:regulation of bacterial-type flagellum assembly"/>
    <property type="evidence" value="ECO:0007669"/>
    <property type="project" value="UniProtKB-UniRule"/>
</dbReference>
<dbReference type="EMBL" id="BDFD01000026">
    <property type="protein sequence ID" value="GAV21300.1"/>
    <property type="molecule type" value="Genomic_DNA"/>
</dbReference>
<dbReference type="GO" id="GO:0006109">
    <property type="term" value="P:regulation of carbohydrate metabolic process"/>
    <property type="evidence" value="ECO:0007669"/>
    <property type="project" value="InterPro"/>
</dbReference>
<dbReference type="NCBIfam" id="NF002469">
    <property type="entry name" value="PRK01712.1"/>
    <property type="match status" value="1"/>
</dbReference>
<keyword evidence="7" id="KW-1185">Reference proteome</keyword>
<dbReference type="InterPro" id="IPR036107">
    <property type="entry name" value="CsrA_sf"/>
</dbReference>
<comment type="function">
    <text evidence="5">A translational regulator that binds mRNA to regulate translation initiation and/or mRNA stability. Usually binds in the 5'-UTR at or near the Shine-Dalgarno sequence preventing ribosome-binding, thus repressing translation. Its main target seems to be the major flagellin gene, while its function is anatagonized by FliW.</text>
</comment>
<evidence type="ECO:0000313" key="7">
    <source>
        <dbReference type="Proteomes" id="UP000231632"/>
    </source>
</evidence>
<dbReference type="GO" id="GO:0006402">
    <property type="term" value="P:mRNA catabolic process"/>
    <property type="evidence" value="ECO:0007669"/>
    <property type="project" value="InterPro"/>
</dbReference>
<dbReference type="NCBIfam" id="TIGR00202">
    <property type="entry name" value="csrA"/>
    <property type="match status" value="1"/>
</dbReference>
<dbReference type="AlphaFoldDB" id="A0A1L8CQV3"/>
<dbReference type="GO" id="GO:0048027">
    <property type="term" value="F:mRNA 5'-UTR binding"/>
    <property type="evidence" value="ECO:0007669"/>
    <property type="project" value="UniProtKB-UniRule"/>
</dbReference>
<evidence type="ECO:0000256" key="2">
    <source>
        <dbReference type="ARBA" id="ARBA00022491"/>
    </source>
</evidence>
<dbReference type="OrthoDB" id="5296140at2"/>
<evidence type="ECO:0000313" key="6">
    <source>
        <dbReference type="EMBL" id="GAV21300.1"/>
    </source>
</evidence>
<sequence length="62" mass="6751">MLILTRKKGEAIAIGDNIQIQVLNVKGGQVRIGIDAPREVRVNREERVEVEDSNNAIPAAAT</sequence>
<dbReference type="RefSeq" id="WP_072660598.1">
    <property type="nucleotide sequence ID" value="NZ_BDFD01000026.1"/>
</dbReference>
<dbReference type="STRING" id="1921010.MMIC_P2283"/>
<accession>A0A1L8CQV3</accession>
<dbReference type="HAMAP" id="MF_00167">
    <property type="entry name" value="CsrA"/>
    <property type="match status" value="1"/>
</dbReference>
<dbReference type="SUPFAM" id="SSF117130">
    <property type="entry name" value="CsrA-like"/>
    <property type="match status" value="1"/>
</dbReference>
<name>A0A1L8CQV3_9PROT</name>
<proteinExistence type="inferred from homology"/>
<organism evidence="6 7">
    <name type="scientific">Mariprofundus micogutta</name>
    <dbReference type="NCBI Taxonomy" id="1921010"/>
    <lineage>
        <taxon>Bacteria</taxon>
        <taxon>Pseudomonadati</taxon>
        <taxon>Pseudomonadota</taxon>
        <taxon>Candidatius Mariprofundia</taxon>
        <taxon>Mariprofundales</taxon>
        <taxon>Mariprofundaceae</taxon>
        <taxon>Mariprofundus</taxon>
    </lineage>
</organism>
<keyword evidence="4 5" id="KW-0694">RNA-binding</keyword>
<dbReference type="FunFam" id="2.60.40.4380:FF:000002">
    <property type="entry name" value="Translational regulator CsrA"/>
    <property type="match status" value="1"/>
</dbReference>
<keyword evidence="3 5" id="KW-0810">Translation regulation</keyword>
<comment type="subcellular location">
    <subcellularLocation>
        <location evidence="5">Cytoplasm</location>
    </subcellularLocation>
</comment>
<reference evidence="6 7" key="1">
    <citation type="journal article" date="2017" name="Arch. Microbiol.">
        <title>Mariprofundus micogutta sp. nov., a novel iron-oxidizing zetaproteobacterium isolated from a deep-sea hydrothermal field at the Bayonnaise knoll of the Izu-Ogasawara arc, and a description of Mariprofundales ord. nov. and Zetaproteobacteria classis nov.</title>
        <authorList>
            <person name="Makita H."/>
            <person name="Tanaka E."/>
            <person name="Mitsunobu S."/>
            <person name="Miyazaki M."/>
            <person name="Nunoura T."/>
            <person name="Uematsu K."/>
            <person name="Takaki Y."/>
            <person name="Nishi S."/>
            <person name="Shimamura S."/>
            <person name="Takai K."/>
        </authorList>
    </citation>
    <scope>NUCLEOTIDE SEQUENCE [LARGE SCALE GENOMIC DNA]</scope>
    <source>
        <strain evidence="6 7">ET2</strain>
    </source>
</reference>
<comment type="similarity">
    <text evidence="5">Belongs to the CsrA/RsmA family.</text>
</comment>
<gene>
    <name evidence="5" type="primary">csrA</name>
    <name evidence="6" type="ORF">MMIC_P2283</name>
</gene>
<evidence type="ECO:0000256" key="5">
    <source>
        <dbReference type="HAMAP-Rule" id="MF_00167"/>
    </source>
</evidence>
<keyword evidence="2 5" id="KW-0678">Repressor</keyword>
<dbReference type="Pfam" id="PF02599">
    <property type="entry name" value="CsrA"/>
    <property type="match status" value="1"/>
</dbReference>
<dbReference type="GO" id="GO:0044781">
    <property type="term" value="P:bacterial-type flagellum organization"/>
    <property type="evidence" value="ECO:0007669"/>
    <property type="project" value="UniProtKB-KW"/>
</dbReference>
<comment type="caution">
    <text evidence="6">The sequence shown here is derived from an EMBL/GenBank/DDBJ whole genome shotgun (WGS) entry which is preliminary data.</text>
</comment>
<dbReference type="PANTHER" id="PTHR34984:SF1">
    <property type="entry name" value="CARBON STORAGE REGULATOR"/>
    <property type="match status" value="1"/>
</dbReference>
<protein>
    <recommendedName>
        <fullName evidence="5">Translational regulator CsrA</fullName>
    </recommendedName>
</protein>
<dbReference type="GO" id="GO:0005829">
    <property type="term" value="C:cytosol"/>
    <property type="evidence" value="ECO:0007669"/>
    <property type="project" value="TreeGrafter"/>
</dbReference>
<comment type="subunit">
    <text evidence="5">Homodimer; the beta-strands of each monomer intercalate to form a hydrophobic core, while the alpha-helices form wings that extend away from the core.</text>
</comment>
<dbReference type="InterPro" id="IPR003751">
    <property type="entry name" value="CsrA"/>
</dbReference>
<evidence type="ECO:0000256" key="3">
    <source>
        <dbReference type="ARBA" id="ARBA00022845"/>
    </source>
</evidence>
<dbReference type="PANTHER" id="PTHR34984">
    <property type="entry name" value="CARBON STORAGE REGULATOR"/>
    <property type="match status" value="1"/>
</dbReference>
<keyword evidence="1 5" id="KW-0963">Cytoplasm</keyword>
<dbReference type="GO" id="GO:0045947">
    <property type="term" value="P:negative regulation of translational initiation"/>
    <property type="evidence" value="ECO:0007669"/>
    <property type="project" value="UniProtKB-UniRule"/>
</dbReference>